<evidence type="ECO:0000259" key="8">
    <source>
        <dbReference type="PROSITE" id="PS52029"/>
    </source>
</evidence>
<feature type="domain" description="L,D-TPase catalytic" evidence="8">
    <location>
        <begin position="384"/>
        <end position="503"/>
    </location>
</feature>
<dbReference type="Pfam" id="PF12229">
    <property type="entry name" value="PG_binding_4"/>
    <property type="match status" value="2"/>
</dbReference>
<evidence type="ECO:0000256" key="1">
    <source>
        <dbReference type="ARBA" id="ARBA00004752"/>
    </source>
</evidence>
<feature type="transmembrane region" description="Helical" evidence="7">
    <location>
        <begin position="58"/>
        <end position="77"/>
    </location>
</feature>
<evidence type="ECO:0000256" key="4">
    <source>
        <dbReference type="ARBA" id="ARBA00022984"/>
    </source>
</evidence>
<dbReference type="Gene3D" id="2.40.440.10">
    <property type="entry name" value="L,D-transpeptidase catalytic domain-like"/>
    <property type="match status" value="1"/>
</dbReference>
<dbReference type="CDD" id="cd16913">
    <property type="entry name" value="YkuD_like"/>
    <property type="match status" value="1"/>
</dbReference>
<feature type="active site" description="Nucleophile" evidence="6">
    <location>
        <position position="479"/>
    </location>
</feature>
<keyword evidence="7" id="KW-0812">Transmembrane</keyword>
<dbReference type="InterPro" id="IPR050979">
    <property type="entry name" value="LD-transpeptidase"/>
</dbReference>
<evidence type="ECO:0000256" key="5">
    <source>
        <dbReference type="ARBA" id="ARBA00023316"/>
    </source>
</evidence>
<evidence type="ECO:0000256" key="3">
    <source>
        <dbReference type="ARBA" id="ARBA00022960"/>
    </source>
</evidence>
<dbReference type="AlphaFoldDB" id="A0A1T4N241"/>
<accession>A0A1T4N241</accession>
<keyword evidence="3 6" id="KW-0133">Cell shape</keyword>
<dbReference type="RefSeq" id="WP_087678938.1">
    <property type="nucleotide sequence ID" value="NZ_FUWV01000009.1"/>
</dbReference>
<dbReference type="GO" id="GO:0008360">
    <property type="term" value="P:regulation of cell shape"/>
    <property type="evidence" value="ECO:0007669"/>
    <property type="project" value="UniProtKB-UniRule"/>
</dbReference>
<reference evidence="9 10" key="1">
    <citation type="submission" date="2017-02" db="EMBL/GenBank/DDBJ databases">
        <authorList>
            <person name="Peterson S.W."/>
        </authorList>
    </citation>
    <scope>NUCLEOTIDE SEQUENCE [LARGE SCALE GENOMIC DNA]</scope>
    <source>
        <strain evidence="9 10">DSM 15102</strain>
    </source>
</reference>
<evidence type="ECO:0000313" key="10">
    <source>
        <dbReference type="Proteomes" id="UP000196365"/>
    </source>
</evidence>
<dbReference type="InterPro" id="IPR022029">
    <property type="entry name" value="YoaR-like_PG-bd"/>
</dbReference>
<proteinExistence type="predicted"/>
<dbReference type="Pfam" id="PF03734">
    <property type="entry name" value="YkuD"/>
    <property type="match status" value="1"/>
</dbReference>
<keyword evidence="10" id="KW-1185">Reference proteome</keyword>
<evidence type="ECO:0000256" key="2">
    <source>
        <dbReference type="ARBA" id="ARBA00022679"/>
    </source>
</evidence>
<dbReference type="InterPro" id="IPR038063">
    <property type="entry name" value="Transpep_catalytic_dom"/>
</dbReference>
<keyword evidence="5 6" id="KW-0961">Cell wall biogenesis/degradation</keyword>
<comment type="pathway">
    <text evidence="1 6">Cell wall biogenesis; peptidoglycan biosynthesis.</text>
</comment>
<sequence>MDQKIEIDNTNEKGIIEEQESIENIIENEIEEQIQEESIENSLKEHLLKNKQKIIKEVIIVIFILTIIYFGMVKYFTDHFYFGTQINGVYVSGRNIGQVKKIMKSELENYTLVLKQKGNKTEQIKGQDIGLKYSFQEKIQELKEKQNPFRWPLVFFTRENSNLSMTYSYDKRLLKEQFHQLSCLNNKNEIQPKNPTFKYINNGYVIVGEVPGNKVDKKMLYFKIEKAIRNTKPEIDLELEECYEKPKYYANSPKTIKVRDTLNKYLSSNITYTFTDEKEIIDSSIIHNWLIVDENLKITIDENKVREYIDTLCKKYNTVGRARNFRTSSGKIIKIEGGDYGWAIDKEKEIKNILSYIKRGRRIIKQPEYKQKALIWGNNDIGDTYVEIDLNHQHMWFYKNGDLVTQGDVVTGNIRKNHSTPKGIYELKSKSRNVVLRGPGYAAPVSFWMPFNGGIGIHDANWRKSFGGTIYKANGSHGCINSPYCVAKAIFDHIEPGTPVICY</sequence>
<evidence type="ECO:0000256" key="7">
    <source>
        <dbReference type="SAM" id="Phobius"/>
    </source>
</evidence>
<dbReference type="PANTHER" id="PTHR30582:SF33">
    <property type="entry name" value="EXPORTED PROTEIN"/>
    <property type="match status" value="1"/>
</dbReference>
<dbReference type="SUPFAM" id="SSF143985">
    <property type="entry name" value="L,D-transpeptidase pre-catalytic domain-like"/>
    <property type="match status" value="1"/>
</dbReference>
<dbReference type="PANTHER" id="PTHR30582">
    <property type="entry name" value="L,D-TRANSPEPTIDASE"/>
    <property type="match status" value="1"/>
</dbReference>
<feature type="active site" description="Proton donor/acceptor" evidence="6">
    <location>
        <position position="458"/>
    </location>
</feature>
<dbReference type="GO" id="GO:0071972">
    <property type="term" value="F:peptidoglycan L,D-transpeptidase activity"/>
    <property type="evidence" value="ECO:0007669"/>
    <property type="project" value="TreeGrafter"/>
</dbReference>
<evidence type="ECO:0000256" key="6">
    <source>
        <dbReference type="PROSITE-ProRule" id="PRU01373"/>
    </source>
</evidence>
<dbReference type="EMBL" id="FUWV01000009">
    <property type="protein sequence ID" value="SJZ73174.1"/>
    <property type="molecule type" value="Genomic_DNA"/>
</dbReference>
<dbReference type="Gene3D" id="3.10.20.800">
    <property type="match status" value="1"/>
</dbReference>
<dbReference type="GO" id="GO:0018104">
    <property type="term" value="P:peptidoglycan-protein cross-linking"/>
    <property type="evidence" value="ECO:0007669"/>
    <property type="project" value="TreeGrafter"/>
</dbReference>
<keyword evidence="2" id="KW-0808">Transferase</keyword>
<gene>
    <name evidence="9" type="ORF">SAMN02745973_01521</name>
</gene>
<dbReference type="GO" id="GO:0005576">
    <property type="term" value="C:extracellular region"/>
    <property type="evidence" value="ECO:0007669"/>
    <property type="project" value="TreeGrafter"/>
</dbReference>
<keyword evidence="4 6" id="KW-0573">Peptidoglycan synthesis</keyword>
<dbReference type="GO" id="GO:0071555">
    <property type="term" value="P:cell wall organization"/>
    <property type="evidence" value="ECO:0007669"/>
    <property type="project" value="UniProtKB-UniRule"/>
</dbReference>
<protein>
    <submittedName>
        <fullName evidence="9">Peptidoglycan transpeptidase, ErfK-YbiS-YhnG family</fullName>
    </submittedName>
</protein>
<dbReference type="Proteomes" id="UP000196365">
    <property type="component" value="Unassembled WGS sequence"/>
</dbReference>
<dbReference type="GO" id="GO:0016740">
    <property type="term" value="F:transferase activity"/>
    <property type="evidence" value="ECO:0007669"/>
    <property type="project" value="UniProtKB-KW"/>
</dbReference>
<dbReference type="PROSITE" id="PS52029">
    <property type="entry name" value="LD_TPASE"/>
    <property type="match status" value="1"/>
</dbReference>
<dbReference type="InterPro" id="IPR005490">
    <property type="entry name" value="LD_TPept_cat_dom"/>
</dbReference>
<keyword evidence="7" id="KW-1133">Transmembrane helix</keyword>
<dbReference type="UniPathway" id="UPA00219"/>
<keyword evidence="7" id="KW-0472">Membrane</keyword>
<dbReference type="OrthoDB" id="3176960at2"/>
<organism evidence="9 10">
    <name type="scientific">Garciella nitratireducens DSM 15102</name>
    <dbReference type="NCBI Taxonomy" id="1121911"/>
    <lineage>
        <taxon>Bacteria</taxon>
        <taxon>Bacillati</taxon>
        <taxon>Bacillota</taxon>
        <taxon>Clostridia</taxon>
        <taxon>Eubacteriales</taxon>
        <taxon>Eubacteriaceae</taxon>
        <taxon>Garciella</taxon>
    </lineage>
</organism>
<dbReference type="InterPro" id="IPR038054">
    <property type="entry name" value="LD_TPept-like_central_sf"/>
</dbReference>
<evidence type="ECO:0000313" key="9">
    <source>
        <dbReference type="EMBL" id="SJZ73174.1"/>
    </source>
</evidence>
<name>A0A1T4N241_9FIRM</name>
<dbReference type="SUPFAM" id="SSF141523">
    <property type="entry name" value="L,D-transpeptidase catalytic domain-like"/>
    <property type="match status" value="1"/>
</dbReference>